<evidence type="ECO:0000313" key="2">
    <source>
        <dbReference type="EMBL" id="RMY94863.1"/>
    </source>
</evidence>
<accession>A0A3M7G1I4</accession>
<evidence type="ECO:0000256" key="1">
    <source>
        <dbReference type="SAM" id="MobiDB-lite"/>
    </source>
</evidence>
<evidence type="ECO:0000313" key="3">
    <source>
        <dbReference type="Proteomes" id="UP000268823"/>
    </source>
</evidence>
<comment type="caution">
    <text evidence="2">The sequence shown here is derived from an EMBL/GenBank/DDBJ whole genome shotgun (WGS) entry which is preliminary data.</text>
</comment>
<feature type="compositionally biased region" description="Polar residues" evidence="1">
    <location>
        <begin position="518"/>
        <end position="530"/>
    </location>
</feature>
<feature type="compositionally biased region" description="Polar residues" evidence="1">
    <location>
        <begin position="1000"/>
        <end position="1009"/>
    </location>
</feature>
<feature type="compositionally biased region" description="Polar residues" evidence="1">
    <location>
        <begin position="553"/>
        <end position="565"/>
    </location>
</feature>
<sequence>MVSLHCGYLSIYSLAITSAKYVPASLCSESSLICPEEWNRTSARSDSSTVPTSSAAGIRPPAQSGSDAAINSYPTRDGRNRQRSGGILDVAPYANSTSKSGTKTIASIVRSTAQTSASLSKNITSEAYACQRSSVAYEEAEAALSYSTDYRSQSWSVPVGLADVYTTVEGIPVAHGTLTTTGTTWTTSTWAVSTAINQTFLRPDCWINHEICIDMYSDYMESMGLTLYVDDLPPVSPAPTNSPRCARPLFPLNSEGDGTSIIGPPCSFWGGNVELFYWPPEPSTVPSPITAAPKVAKEAITVIRNTTLTMTSPSVYVSFDVLTAWSEAAKWVFEDFGGVSDIVLQSQIGDAYSNYILPMDPQDVSTIRLIVSDWPQYLHSLTAYGIRNADLISGSHDHTTGSHSGRLGEPFPMDFAGLTAPSPREYFLNPAWACTYGGDLECGTIFNGYHKPQLSLPSQLYNLDPAWSSCEPYLLGVYDPPKALTAAKTLKAPAYPTEAQPSLSTPAEAASMLASPTPYATRTVNPTPLFNTRWGAASSETSPSSSSAQGSSQNHDQQSGSATSQLESEKTEASTTTSAEELVAETLSSLLNLHASHTSDAPLPAVLSSAQPGSWNEDSIAATTSASLPTHEPESTGPSAETGIDSKTAQGPEIAFGTSKPGNALSVLSAAYESYLSTETSAALPVVVTSSLPMEASMTQSTVLNFGSTPLTLFDPTPGGAITVGTSTVQPGGQVTLDQQTISYGSSGLEVVHDSSTSTYTFDPIPASSKQLGEDQDGGETFTVGSMTVYKPEGTELVVVDGTTLSVDGSALSVDGKELSLAPSGLAVASGSDTELLPFTAADRPTSSVRLEVATLTIASSTITATRLAPTAVVIGESHTLQVGGPAYTADDEIVLTLGPEGLIAANGDQTSTMLATSKPSPPSSHQTVIIASGQTWTAAPLSKNDGSQGVSIGDTTLFQDGPALTLSGKVLTAASDGRLVVQDSSMTTTVRLPALVSQGGATASTTPDSGAESDAEEGQSTSKVPSGSETTTTTPSSTQSVRGTALSISADCSSGLYILVLLLLLVHIL</sequence>
<dbReference type="EMBL" id="QWIR01000010">
    <property type="protein sequence ID" value="RMY94863.1"/>
    <property type="molecule type" value="Genomic_DNA"/>
</dbReference>
<organism evidence="2 3">
    <name type="scientific">Hortaea werneckii</name>
    <name type="common">Black yeast</name>
    <name type="synonym">Cladosporium werneckii</name>
    <dbReference type="NCBI Taxonomy" id="91943"/>
    <lineage>
        <taxon>Eukaryota</taxon>
        <taxon>Fungi</taxon>
        <taxon>Dikarya</taxon>
        <taxon>Ascomycota</taxon>
        <taxon>Pezizomycotina</taxon>
        <taxon>Dothideomycetes</taxon>
        <taxon>Dothideomycetidae</taxon>
        <taxon>Mycosphaerellales</taxon>
        <taxon>Teratosphaeriaceae</taxon>
        <taxon>Hortaea</taxon>
    </lineage>
</organism>
<proteinExistence type="predicted"/>
<feature type="compositionally biased region" description="Polar residues" evidence="1">
    <location>
        <begin position="42"/>
        <end position="55"/>
    </location>
</feature>
<dbReference type="VEuPathDB" id="FungiDB:BTJ68_01784"/>
<gene>
    <name evidence="2" type="ORF">D0861_01132</name>
</gene>
<feature type="compositionally biased region" description="Low complexity" evidence="1">
    <location>
        <begin position="536"/>
        <end position="552"/>
    </location>
</feature>
<feature type="compositionally biased region" description="Low complexity" evidence="1">
    <location>
        <begin position="1027"/>
        <end position="1041"/>
    </location>
</feature>
<feature type="region of interest" description="Disordered" evidence="1">
    <location>
        <begin position="42"/>
        <end position="99"/>
    </location>
</feature>
<feature type="region of interest" description="Disordered" evidence="1">
    <location>
        <begin position="625"/>
        <end position="660"/>
    </location>
</feature>
<feature type="region of interest" description="Disordered" evidence="1">
    <location>
        <begin position="998"/>
        <end position="1044"/>
    </location>
</feature>
<dbReference type="Proteomes" id="UP000268823">
    <property type="component" value="Unassembled WGS sequence"/>
</dbReference>
<dbReference type="AlphaFoldDB" id="A0A3M7G1I4"/>
<name>A0A3M7G1I4_HORWE</name>
<feature type="region of interest" description="Disordered" evidence="1">
    <location>
        <begin position="518"/>
        <end position="579"/>
    </location>
</feature>
<protein>
    <submittedName>
        <fullName evidence="2">Uncharacterized protein</fullName>
    </submittedName>
</protein>
<reference evidence="2 3" key="1">
    <citation type="journal article" date="2018" name="BMC Genomics">
        <title>Genomic evidence for intraspecific hybridization in a clonal and extremely halotolerant yeast.</title>
        <authorList>
            <person name="Gostincar C."/>
            <person name="Stajich J.E."/>
            <person name="Zupancic J."/>
            <person name="Zalar P."/>
            <person name="Gunde-Cimerman N."/>
        </authorList>
    </citation>
    <scope>NUCLEOTIDE SEQUENCE [LARGE SCALE GENOMIC DNA]</scope>
    <source>
        <strain evidence="2 3">EXF-2788</strain>
    </source>
</reference>
<dbReference type="OrthoDB" id="3944128at2759"/>